<accession>A0AC35F947</accession>
<dbReference type="WBParaSite" id="PS1159_v2.g15028.t1">
    <property type="protein sequence ID" value="PS1159_v2.g15028.t1"/>
    <property type="gene ID" value="PS1159_v2.g15028"/>
</dbReference>
<dbReference type="Proteomes" id="UP000887580">
    <property type="component" value="Unplaced"/>
</dbReference>
<organism evidence="1 2">
    <name type="scientific">Panagrolaimus sp. PS1159</name>
    <dbReference type="NCBI Taxonomy" id="55785"/>
    <lineage>
        <taxon>Eukaryota</taxon>
        <taxon>Metazoa</taxon>
        <taxon>Ecdysozoa</taxon>
        <taxon>Nematoda</taxon>
        <taxon>Chromadorea</taxon>
        <taxon>Rhabditida</taxon>
        <taxon>Tylenchina</taxon>
        <taxon>Panagrolaimomorpha</taxon>
        <taxon>Panagrolaimoidea</taxon>
        <taxon>Panagrolaimidae</taxon>
        <taxon>Panagrolaimus</taxon>
    </lineage>
</organism>
<proteinExistence type="predicted"/>
<name>A0AC35F947_9BILA</name>
<protein>
    <submittedName>
        <fullName evidence="2">Uncharacterized protein</fullName>
    </submittedName>
</protein>
<sequence length="101" mass="11535">MPVNEMKNDGPWNFKFTKDAENPVLIDFEKWDGSRGAASPAFLLAMLLKEHLKAIKDETGEKPNDLFIFLLNFTNANQERIKENLEEAGKLLKINISLRSD</sequence>
<reference evidence="2" key="1">
    <citation type="submission" date="2022-11" db="UniProtKB">
        <authorList>
            <consortium name="WormBaseParasite"/>
        </authorList>
    </citation>
    <scope>IDENTIFICATION</scope>
</reference>
<evidence type="ECO:0000313" key="1">
    <source>
        <dbReference type="Proteomes" id="UP000887580"/>
    </source>
</evidence>
<evidence type="ECO:0000313" key="2">
    <source>
        <dbReference type="WBParaSite" id="PS1159_v2.g15028.t1"/>
    </source>
</evidence>